<feature type="domain" description="MacB-like periplasmic core" evidence="9">
    <location>
        <begin position="22"/>
        <end position="256"/>
    </location>
</feature>
<keyword evidence="2" id="KW-1003">Cell membrane</keyword>
<keyword evidence="5 7" id="KW-0472">Membrane</keyword>
<evidence type="ECO:0000256" key="6">
    <source>
        <dbReference type="ARBA" id="ARBA00038076"/>
    </source>
</evidence>
<dbReference type="PANTHER" id="PTHR30572">
    <property type="entry name" value="MEMBRANE COMPONENT OF TRANSPORTER-RELATED"/>
    <property type="match status" value="1"/>
</dbReference>
<protein>
    <submittedName>
        <fullName evidence="10">ABC transporter permease</fullName>
    </submittedName>
</protein>
<feature type="transmembrane region" description="Helical" evidence="7">
    <location>
        <begin position="399"/>
        <end position="425"/>
    </location>
</feature>
<accession>A0A7G8BKL5</accession>
<evidence type="ECO:0000256" key="1">
    <source>
        <dbReference type="ARBA" id="ARBA00004651"/>
    </source>
</evidence>
<dbReference type="GO" id="GO:0005886">
    <property type="term" value="C:plasma membrane"/>
    <property type="evidence" value="ECO:0007669"/>
    <property type="project" value="UniProtKB-SubCell"/>
</dbReference>
<evidence type="ECO:0000313" key="11">
    <source>
        <dbReference type="Proteomes" id="UP000515312"/>
    </source>
</evidence>
<feature type="transmembrane region" description="Helical" evidence="7">
    <location>
        <begin position="779"/>
        <end position="802"/>
    </location>
</feature>
<dbReference type="AlphaFoldDB" id="A0A7G8BKL5"/>
<feature type="transmembrane region" description="Helical" evidence="7">
    <location>
        <begin position="452"/>
        <end position="471"/>
    </location>
</feature>
<dbReference type="Proteomes" id="UP000515312">
    <property type="component" value="Chromosome"/>
</dbReference>
<feature type="domain" description="ABC3 transporter permease C-terminal" evidence="8">
    <location>
        <begin position="314"/>
        <end position="431"/>
    </location>
</feature>
<dbReference type="EMBL" id="CP060394">
    <property type="protein sequence ID" value="QNI33085.1"/>
    <property type="molecule type" value="Genomic_DNA"/>
</dbReference>
<dbReference type="RefSeq" id="WP_186744219.1">
    <property type="nucleotide sequence ID" value="NZ_CP060394.1"/>
</dbReference>
<feature type="transmembrane region" description="Helical" evidence="7">
    <location>
        <begin position="814"/>
        <end position="833"/>
    </location>
</feature>
<evidence type="ECO:0000259" key="8">
    <source>
        <dbReference type="Pfam" id="PF02687"/>
    </source>
</evidence>
<dbReference type="InterPro" id="IPR050250">
    <property type="entry name" value="Macrolide_Exporter_MacB"/>
</dbReference>
<sequence length="850" mass="92349">MQTLRQDLSYALRQMRLTPVFTLTAMLTLALGIGATTAIFSLIHTVMLKSLPVVDPSRLYRIGENNSNCCVQGGPQDDWGMVSYPLYLRLKDSAPEFEQMTAFQSMSSQFSVRRGESDHEAKPLRGEFVTGNYFSTFGLGAFAGRAFTAADDQPTAAPVAVLSYRAWQQEYGSDPSVIGSTFIVEGHPFTIIGIAPPGFFGETLRSNPPEIWLPLQQEPMVNGGNSLLKQSISAWLRVIGRAKPGADMSGVSALLTGFVRNWMMHDSGYPAEFMPQVEQSLPKQFLRITPAGIGVGEMRQSYGDSLRILITVCSLVLLIACANVANLLLARGTARRAQTSVRLALGASRRRLIRQSLTESILLSVLGGIAGILVAYGGVKVIVALAFRSSHAVPIAATPSLPVLAFAFGLSLLTGILFGTAPAWLTSRADPAEALRGANRSTQDHSSFPQKILVIVQAALSIVLLAGAGLLTRSLGKLEHQNLGFETDRRLSILMNSPLASYSEPQLDALYRELQDRLSHLPGVKSAGLALYTPFIDNWGELIVLEGHGAPQMDENANSSIDRVSPGFLETMGQPILRGRSISEQDTRTARNVAVVNETFVRRFLKDQDPIGKHFGLDLAENSTSYEIVGVVRDAKYTDSRSPAHSMVFLPLAQYVNYKNPLMLMFDHRTHYITGAVLHLRGSEFGMEPLIRKAFSEVDPNLTILNIQSMQEQVEANFDQERVVAQMTGLFGILALVLAAIGLYGVTAYTVERRTSEIGVRMALGANRKDVVRLVLRGAFLQIVIGLAIGIPISIACGRLIAAQLYQVKSWDPLVLTGSVIALGICALIASILPAQRAASIDPVKALRME</sequence>
<evidence type="ECO:0000256" key="5">
    <source>
        <dbReference type="ARBA" id="ARBA00023136"/>
    </source>
</evidence>
<feature type="domain" description="MacB-like periplasmic core" evidence="9">
    <location>
        <begin position="455"/>
        <end position="656"/>
    </location>
</feature>
<keyword evidence="4 7" id="KW-1133">Transmembrane helix</keyword>
<evidence type="ECO:0000259" key="9">
    <source>
        <dbReference type="Pfam" id="PF12704"/>
    </source>
</evidence>
<comment type="similarity">
    <text evidence="6">Belongs to the ABC-4 integral membrane protein family.</text>
</comment>
<evidence type="ECO:0000256" key="2">
    <source>
        <dbReference type="ARBA" id="ARBA00022475"/>
    </source>
</evidence>
<evidence type="ECO:0000313" key="10">
    <source>
        <dbReference type="EMBL" id="QNI33085.1"/>
    </source>
</evidence>
<proteinExistence type="inferred from homology"/>
<gene>
    <name evidence="10" type="ORF">H7849_03655</name>
</gene>
<feature type="transmembrane region" description="Helical" evidence="7">
    <location>
        <begin position="361"/>
        <end position="387"/>
    </location>
</feature>
<dbReference type="GO" id="GO:0022857">
    <property type="term" value="F:transmembrane transporter activity"/>
    <property type="evidence" value="ECO:0007669"/>
    <property type="project" value="TreeGrafter"/>
</dbReference>
<dbReference type="KEGG" id="adin:H7849_03655"/>
<dbReference type="Pfam" id="PF02687">
    <property type="entry name" value="FtsX"/>
    <property type="match status" value="2"/>
</dbReference>
<keyword evidence="3 7" id="KW-0812">Transmembrane</keyword>
<organism evidence="10 11">
    <name type="scientific">Alloacidobacterium dinghuense</name>
    <dbReference type="NCBI Taxonomy" id="2763107"/>
    <lineage>
        <taxon>Bacteria</taxon>
        <taxon>Pseudomonadati</taxon>
        <taxon>Acidobacteriota</taxon>
        <taxon>Terriglobia</taxon>
        <taxon>Terriglobales</taxon>
        <taxon>Acidobacteriaceae</taxon>
        <taxon>Alloacidobacterium</taxon>
    </lineage>
</organism>
<dbReference type="NCBIfam" id="TIGR03434">
    <property type="entry name" value="ADOP"/>
    <property type="match status" value="1"/>
</dbReference>
<dbReference type="InterPro" id="IPR003838">
    <property type="entry name" value="ABC3_permease_C"/>
</dbReference>
<feature type="transmembrane region" description="Helical" evidence="7">
    <location>
        <begin position="20"/>
        <end position="43"/>
    </location>
</feature>
<dbReference type="InterPro" id="IPR025857">
    <property type="entry name" value="MacB_PCD"/>
</dbReference>
<feature type="transmembrane region" description="Helical" evidence="7">
    <location>
        <begin position="308"/>
        <end position="329"/>
    </location>
</feature>
<evidence type="ECO:0000256" key="7">
    <source>
        <dbReference type="SAM" id="Phobius"/>
    </source>
</evidence>
<evidence type="ECO:0000256" key="3">
    <source>
        <dbReference type="ARBA" id="ARBA00022692"/>
    </source>
</evidence>
<keyword evidence="11" id="KW-1185">Reference proteome</keyword>
<dbReference type="PANTHER" id="PTHR30572:SF4">
    <property type="entry name" value="ABC TRANSPORTER PERMEASE YTRF"/>
    <property type="match status" value="1"/>
</dbReference>
<feature type="domain" description="ABC3 transporter permease C-terminal" evidence="8">
    <location>
        <begin position="730"/>
        <end position="843"/>
    </location>
</feature>
<name>A0A7G8BKL5_9BACT</name>
<dbReference type="InterPro" id="IPR017800">
    <property type="entry name" value="ADOP"/>
</dbReference>
<evidence type="ECO:0000256" key="4">
    <source>
        <dbReference type="ARBA" id="ARBA00022989"/>
    </source>
</evidence>
<dbReference type="Pfam" id="PF12704">
    <property type="entry name" value="MacB_PCD"/>
    <property type="match status" value="2"/>
</dbReference>
<feature type="transmembrane region" description="Helical" evidence="7">
    <location>
        <begin position="730"/>
        <end position="751"/>
    </location>
</feature>
<comment type="subcellular location">
    <subcellularLocation>
        <location evidence="1">Cell membrane</location>
        <topology evidence="1">Multi-pass membrane protein</topology>
    </subcellularLocation>
</comment>
<reference evidence="10 11" key="1">
    <citation type="submission" date="2020-08" db="EMBL/GenBank/DDBJ databases">
        <title>Edaphobacter telluris sp. nov. and Acidobacterium dinghuensis sp. nov., two acidobacteria isolated from forest soil.</title>
        <authorList>
            <person name="Fu J."/>
            <person name="Qiu L."/>
        </authorList>
    </citation>
    <scope>NUCLEOTIDE SEQUENCE [LARGE SCALE GENOMIC DNA]</scope>
    <source>
        <strain evidence="10">4Y35</strain>
    </source>
</reference>